<feature type="domain" description="Strictosidine synthase conserved region" evidence="4">
    <location>
        <begin position="31"/>
        <end position="105"/>
    </location>
</feature>
<protein>
    <submittedName>
        <fullName evidence="5">Strictosidine synthase</fullName>
    </submittedName>
</protein>
<accession>A0A2G5PDW0</accession>
<evidence type="ECO:0000259" key="4">
    <source>
        <dbReference type="Pfam" id="PF03088"/>
    </source>
</evidence>
<keyword evidence="3" id="KW-0325">Glycoprotein</keyword>
<dbReference type="GO" id="GO:0016787">
    <property type="term" value="F:hydrolase activity"/>
    <property type="evidence" value="ECO:0007669"/>
    <property type="project" value="TreeGrafter"/>
</dbReference>
<comment type="similarity">
    <text evidence="1">Belongs to the strictosidine synthase family.</text>
</comment>
<comment type="caution">
    <text evidence="5">The sequence shown here is derived from an EMBL/GenBank/DDBJ whole genome shotgun (WGS) entry which is preliminary data.</text>
</comment>
<dbReference type="PANTHER" id="PTHR10426:SF88">
    <property type="entry name" value="ADIPOCYTE PLASMA MEMBRANE-ASSOCIATED PROTEIN HEMOMUCIN-RELATED"/>
    <property type="match status" value="1"/>
</dbReference>
<proteinExistence type="inferred from homology"/>
<dbReference type="InterPro" id="IPR018119">
    <property type="entry name" value="Strictosidine_synth_cons-reg"/>
</dbReference>
<dbReference type="SUPFAM" id="SSF63829">
    <property type="entry name" value="Calcium-dependent phosphotriesterase"/>
    <property type="match status" value="1"/>
</dbReference>
<organism evidence="5 6">
    <name type="scientific">Mycolicibacterium brumae</name>
    <dbReference type="NCBI Taxonomy" id="85968"/>
    <lineage>
        <taxon>Bacteria</taxon>
        <taxon>Bacillati</taxon>
        <taxon>Actinomycetota</taxon>
        <taxon>Actinomycetes</taxon>
        <taxon>Mycobacteriales</taxon>
        <taxon>Mycobacteriaceae</taxon>
        <taxon>Mycolicibacterium</taxon>
    </lineage>
</organism>
<dbReference type="STRING" id="85968.GCA_900073015_03582"/>
<name>A0A2G5PDW0_9MYCO</name>
<evidence type="ECO:0000313" key="5">
    <source>
        <dbReference type="EMBL" id="PIB76525.1"/>
    </source>
</evidence>
<evidence type="ECO:0000313" key="6">
    <source>
        <dbReference type="Proteomes" id="UP000230551"/>
    </source>
</evidence>
<dbReference type="PANTHER" id="PTHR10426">
    <property type="entry name" value="STRICTOSIDINE SYNTHASE-RELATED"/>
    <property type="match status" value="1"/>
</dbReference>
<dbReference type="EMBL" id="PDCN02000004">
    <property type="protein sequence ID" value="PIB76525.1"/>
    <property type="molecule type" value="Genomic_DNA"/>
</dbReference>
<evidence type="ECO:0000256" key="3">
    <source>
        <dbReference type="ARBA" id="ARBA00023180"/>
    </source>
</evidence>
<dbReference type="Pfam" id="PF03088">
    <property type="entry name" value="Str_synth"/>
    <property type="match status" value="1"/>
</dbReference>
<dbReference type="Proteomes" id="UP000230551">
    <property type="component" value="Unassembled WGS sequence"/>
</dbReference>
<dbReference type="Gene3D" id="2.120.10.30">
    <property type="entry name" value="TolB, C-terminal domain"/>
    <property type="match status" value="1"/>
</dbReference>
<dbReference type="InterPro" id="IPR011042">
    <property type="entry name" value="6-blade_b-propeller_TolB-like"/>
</dbReference>
<sequence>MDCVTGEIEELVRTVQGKPLVFCSNATAGSDGTIWFTESTSRFTFEHYLGAVLEQRATGRLMRRDPDGSVHVLLDGLDFANGVTLTGDESAVIFAETMGPTLKRYDLASGEVTVLADNLPGYPDNVSRSADGRFWVAICNLRDKLLESLAPRPTWIRQALWALPDRFKPEGVRTTWVMAFGENGELLADLQEPRDDFHMVTGVAERGGRLVLSSIKRDGLLVLDR</sequence>
<keyword evidence="2" id="KW-0597">Phosphoprotein</keyword>
<dbReference type="AlphaFoldDB" id="A0A2G5PDW0"/>
<keyword evidence="6" id="KW-1185">Reference proteome</keyword>
<gene>
    <name evidence="5" type="ORF">CQY22_005230</name>
</gene>
<reference evidence="5 6" key="1">
    <citation type="journal article" date="2017" name="Infect. Genet. Evol.">
        <title>The new phylogeny of the genus Mycobacterium: The old and the news.</title>
        <authorList>
            <person name="Tortoli E."/>
            <person name="Fedrizzi T."/>
            <person name="Meehan C.J."/>
            <person name="Trovato A."/>
            <person name="Grottola A."/>
            <person name="Giacobazzi E."/>
            <person name="Serpini G.F."/>
            <person name="Tagliazucchi S."/>
            <person name="Fabio A."/>
            <person name="Bettua C."/>
            <person name="Bertorelli R."/>
            <person name="Frascaro F."/>
            <person name="De Sanctis V."/>
            <person name="Pecorari M."/>
            <person name="Jousson O."/>
            <person name="Segata N."/>
            <person name="Cirillo D.M."/>
        </authorList>
    </citation>
    <scope>NUCLEOTIDE SEQUENCE [LARGE SCALE GENOMIC DNA]</scope>
    <source>
        <strain evidence="5 6">CIP1034565</strain>
    </source>
</reference>
<evidence type="ECO:0000256" key="2">
    <source>
        <dbReference type="ARBA" id="ARBA00022553"/>
    </source>
</evidence>
<evidence type="ECO:0000256" key="1">
    <source>
        <dbReference type="ARBA" id="ARBA00009191"/>
    </source>
</evidence>
<dbReference type="OrthoDB" id="3332247at2"/>